<accession>A0A1N7RN63</accession>
<dbReference type="InterPro" id="IPR010296">
    <property type="entry name" value="DUF899_thioredox"/>
</dbReference>
<dbReference type="AlphaFoldDB" id="A0A1N7RN63"/>
<evidence type="ECO:0000313" key="2">
    <source>
        <dbReference type="Proteomes" id="UP000187012"/>
    </source>
</evidence>
<dbReference type="InterPro" id="IPR036249">
    <property type="entry name" value="Thioredoxin-like_sf"/>
</dbReference>
<sequence length="239" mass="27028">MNYPVVSRTEWLAARKQLLTKEKELTRQRDALSAARRALPMVKLDKVYRFDGRNGRATLRDLFGSHRQLIVYHFMFAPEWEAGCPSCSHCADNFAGAVVHLNARNTAFAAVSRAPLAKIDAFSKRMGWTFPWYSSAGSDFNYDFHITLDEAAGSVEYNFENAAALVKAGKLWAAEGELPGLSVFLRDGDDVFHTYSAYQRGLDLLLNTYNYLDLTPLGRQDDDGPNPQAWIRHHDRYTA</sequence>
<dbReference type="Proteomes" id="UP000187012">
    <property type="component" value="Unassembled WGS sequence"/>
</dbReference>
<proteinExistence type="predicted"/>
<name>A0A1N7RN63_9BURK</name>
<protein>
    <recommendedName>
        <fullName evidence="3">DUF899 domain-containing protein</fullName>
    </recommendedName>
</protein>
<dbReference type="Pfam" id="PF05988">
    <property type="entry name" value="DUF899"/>
    <property type="match status" value="1"/>
</dbReference>
<dbReference type="SUPFAM" id="SSF52833">
    <property type="entry name" value="Thioredoxin-like"/>
    <property type="match status" value="1"/>
</dbReference>
<dbReference type="Gene3D" id="3.40.30.10">
    <property type="entry name" value="Glutaredoxin"/>
    <property type="match status" value="1"/>
</dbReference>
<evidence type="ECO:0008006" key="3">
    <source>
        <dbReference type="Google" id="ProtNLM"/>
    </source>
</evidence>
<reference evidence="1 2" key="1">
    <citation type="submission" date="2016-12" db="EMBL/GenBank/DDBJ databases">
        <authorList>
            <person name="Song W.-J."/>
            <person name="Kurnit D.M."/>
        </authorList>
    </citation>
    <scope>NUCLEOTIDE SEQUENCE [LARGE SCALE GENOMIC DNA]</scope>
    <source>
        <strain evidence="1 2">STM7296</strain>
    </source>
</reference>
<dbReference type="OrthoDB" id="574359at2"/>
<organism evidence="1 2">
    <name type="scientific">Paraburkholderia ribeironis</name>
    <dbReference type="NCBI Taxonomy" id="1247936"/>
    <lineage>
        <taxon>Bacteria</taxon>
        <taxon>Pseudomonadati</taxon>
        <taxon>Pseudomonadota</taxon>
        <taxon>Betaproteobacteria</taxon>
        <taxon>Burkholderiales</taxon>
        <taxon>Burkholderiaceae</taxon>
        <taxon>Paraburkholderia</taxon>
    </lineage>
</organism>
<keyword evidence="2" id="KW-1185">Reference proteome</keyword>
<dbReference type="STRING" id="1247936.BN2475_80001"/>
<dbReference type="EMBL" id="CYGX02000008">
    <property type="protein sequence ID" value="SIT36161.1"/>
    <property type="molecule type" value="Genomic_DNA"/>
</dbReference>
<dbReference type="RefSeq" id="WP_094778127.1">
    <property type="nucleotide sequence ID" value="NZ_CYGX02000008.1"/>
</dbReference>
<gene>
    <name evidence="1" type="ORF">BN2475_80001</name>
</gene>
<evidence type="ECO:0000313" key="1">
    <source>
        <dbReference type="EMBL" id="SIT36161.1"/>
    </source>
</evidence>